<accession>A0A1N7IX54</accession>
<dbReference type="InterPro" id="IPR020449">
    <property type="entry name" value="Tscrpt_reg_AraC-type_HTH"/>
</dbReference>
<name>A0A1N7IX54_9GAMM</name>
<keyword evidence="2 5" id="KW-0238">DNA-binding</keyword>
<evidence type="ECO:0000313" key="6">
    <source>
        <dbReference type="Proteomes" id="UP000185639"/>
    </source>
</evidence>
<evidence type="ECO:0000313" key="5">
    <source>
        <dbReference type="EMBL" id="SIS41571.1"/>
    </source>
</evidence>
<evidence type="ECO:0000259" key="4">
    <source>
        <dbReference type="PROSITE" id="PS01124"/>
    </source>
</evidence>
<dbReference type="Pfam" id="PF12833">
    <property type="entry name" value="HTH_18"/>
    <property type="match status" value="1"/>
</dbReference>
<gene>
    <name evidence="5" type="ORF">SAMN05421686_10186</name>
</gene>
<proteinExistence type="predicted"/>
<dbReference type="SMART" id="SM00342">
    <property type="entry name" value="HTH_ARAC"/>
    <property type="match status" value="1"/>
</dbReference>
<dbReference type="InterPro" id="IPR032687">
    <property type="entry name" value="AraC-type_N"/>
</dbReference>
<dbReference type="PANTHER" id="PTHR47894">
    <property type="entry name" value="HTH-TYPE TRANSCRIPTIONAL REGULATOR GADX"/>
    <property type="match status" value="1"/>
</dbReference>
<sequence>MTEQPKAVAMFLRPLANLLQQHGDDPAALFAEYGVSVEDTFNPEVWISVDATSALLTAAENRLQDPSLGINMARRSEYSAFGGLGLALSAGGSMLSVLQRLARYQRLISDAVQAELVVEDTTVCVQFRPSSGHVPHPQGIQYVMSSLMRLVRLRVDPALNPLEVHVAHHDDDYCASMARYFRVAPTRSDYYGLTFDRKQAAAELHSSDNQMVAMLEATLNERLAAQEKGSLVIQLSLWLEGQLPEGEPSLSDAAEHFHMSVRSLQRRLTDEDLSWKALLEKTRRTLVERHLALPGTTITQLAFMLGFSDVSAFSRAFKKWYGVSPTQFRASEKNKE</sequence>
<dbReference type="OrthoDB" id="6816069at2"/>
<dbReference type="AlphaFoldDB" id="A0A1N7IX54"/>
<feature type="domain" description="HTH araC/xylS-type" evidence="4">
    <location>
        <begin position="233"/>
        <end position="331"/>
    </location>
</feature>
<dbReference type="RefSeq" id="WP_076513273.1">
    <property type="nucleotide sequence ID" value="NZ_FTOH01000001.1"/>
</dbReference>
<dbReference type="GO" id="GO:0000976">
    <property type="term" value="F:transcription cis-regulatory region binding"/>
    <property type="evidence" value="ECO:0007669"/>
    <property type="project" value="TreeGrafter"/>
</dbReference>
<keyword evidence="3" id="KW-0804">Transcription</keyword>
<protein>
    <submittedName>
        <fullName evidence="5">AraC-type DNA-binding protein</fullName>
    </submittedName>
</protein>
<organism evidence="5 6">
    <name type="scientific">Thalassolituus maritimus</name>
    <dbReference type="NCBI Taxonomy" id="484498"/>
    <lineage>
        <taxon>Bacteria</taxon>
        <taxon>Pseudomonadati</taxon>
        <taxon>Pseudomonadota</taxon>
        <taxon>Gammaproteobacteria</taxon>
        <taxon>Oceanospirillales</taxon>
        <taxon>Oceanospirillaceae</taxon>
        <taxon>Thalassolituus</taxon>
    </lineage>
</organism>
<keyword evidence="6" id="KW-1185">Reference proteome</keyword>
<dbReference type="SUPFAM" id="SSF46689">
    <property type="entry name" value="Homeodomain-like"/>
    <property type="match status" value="1"/>
</dbReference>
<dbReference type="InterPro" id="IPR009057">
    <property type="entry name" value="Homeodomain-like_sf"/>
</dbReference>
<dbReference type="InterPro" id="IPR018060">
    <property type="entry name" value="HTH_AraC"/>
</dbReference>
<dbReference type="PRINTS" id="PR00032">
    <property type="entry name" value="HTHARAC"/>
</dbReference>
<dbReference type="GO" id="GO:0005829">
    <property type="term" value="C:cytosol"/>
    <property type="evidence" value="ECO:0007669"/>
    <property type="project" value="TreeGrafter"/>
</dbReference>
<dbReference type="EMBL" id="FTOH01000001">
    <property type="protein sequence ID" value="SIS41571.1"/>
    <property type="molecule type" value="Genomic_DNA"/>
</dbReference>
<dbReference type="STRING" id="484498.SAMN05421686_10186"/>
<dbReference type="Pfam" id="PF12625">
    <property type="entry name" value="Arabinose_bd"/>
    <property type="match status" value="1"/>
</dbReference>
<evidence type="ECO:0000256" key="3">
    <source>
        <dbReference type="ARBA" id="ARBA00023163"/>
    </source>
</evidence>
<dbReference type="PANTHER" id="PTHR47894:SF1">
    <property type="entry name" value="HTH-TYPE TRANSCRIPTIONAL REGULATOR VQSM"/>
    <property type="match status" value="1"/>
</dbReference>
<keyword evidence="1" id="KW-0805">Transcription regulation</keyword>
<dbReference type="Proteomes" id="UP000185639">
    <property type="component" value="Unassembled WGS sequence"/>
</dbReference>
<reference evidence="6" key="1">
    <citation type="submission" date="2017-01" db="EMBL/GenBank/DDBJ databases">
        <authorList>
            <person name="Varghese N."/>
            <person name="Submissions S."/>
        </authorList>
    </citation>
    <scope>NUCLEOTIDE SEQUENCE [LARGE SCALE GENOMIC DNA]</scope>
    <source>
        <strain evidence="6">DSM 24913</strain>
    </source>
</reference>
<dbReference type="GO" id="GO:0003700">
    <property type="term" value="F:DNA-binding transcription factor activity"/>
    <property type="evidence" value="ECO:0007669"/>
    <property type="project" value="InterPro"/>
</dbReference>
<evidence type="ECO:0000256" key="1">
    <source>
        <dbReference type="ARBA" id="ARBA00023015"/>
    </source>
</evidence>
<evidence type="ECO:0000256" key="2">
    <source>
        <dbReference type="ARBA" id="ARBA00023125"/>
    </source>
</evidence>
<dbReference type="Gene3D" id="1.10.10.60">
    <property type="entry name" value="Homeodomain-like"/>
    <property type="match status" value="1"/>
</dbReference>
<dbReference type="PROSITE" id="PS01124">
    <property type="entry name" value="HTH_ARAC_FAMILY_2"/>
    <property type="match status" value="1"/>
</dbReference>